<dbReference type="EMBL" id="VYYT01000245">
    <property type="protein sequence ID" value="KAK2752906.1"/>
    <property type="molecule type" value="Genomic_DNA"/>
</dbReference>
<feature type="compositionally biased region" description="Basic and acidic residues" evidence="5">
    <location>
        <begin position="403"/>
        <end position="412"/>
    </location>
</feature>
<name>A0AAE0D4H4_COLKA</name>
<feature type="region of interest" description="Disordered" evidence="5">
    <location>
        <begin position="147"/>
        <end position="177"/>
    </location>
</feature>
<feature type="chain" id="PRO_5041946258" description="Lpxtg-domain-containing protein" evidence="7">
    <location>
        <begin position="22"/>
        <end position="412"/>
    </location>
</feature>
<keyword evidence="3 6" id="KW-1133">Transmembrane helix</keyword>
<keyword evidence="4 6" id="KW-0472">Membrane</keyword>
<feature type="compositionally biased region" description="Polar residues" evidence="5">
    <location>
        <begin position="373"/>
        <end position="394"/>
    </location>
</feature>
<evidence type="ECO:0000256" key="1">
    <source>
        <dbReference type="ARBA" id="ARBA00004167"/>
    </source>
</evidence>
<feature type="compositionally biased region" description="Low complexity" evidence="5">
    <location>
        <begin position="358"/>
        <end position="372"/>
    </location>
</feature>
<dbReference type="GO" id="GO:0016020">
    <property type="term" value="C:membrane"/>
    <property type="evidence" value="ECO:0007669"/>
    <property type="project" value="UniProtKB-SubCell"/>
</dbReference>
<proteinExistence type="predicted"/>
<evidence type="ECO:0000256" key="2">
    <source>
        <dbReference type="ARBA" id="ARBA00022692"/>
    </source>
</evidence>
<evidence type="ECO:0000256" key="4">
    <source>
        <dbReference type="ARBA" id="ARBA00023136"/>
    </source>
</evidence>
<keyword evidence="7" id="KW-0732">Signal</keyword>
<dbReference type="InterPro" id="IPR051694">
    <property type="entry name" value="Immunoregulatory_rcpt-like"/>
</dbReference>
<dbReference type="Proteomes" id="UP001281614">
    <property type="component" value="Unassembled WGS sequence"/>
</dbReference>
<evidence type="ECO:0000313" key="9">
    <source>
        <dbReference type="Proteomes" id="UP001281614"/>
    </source>
</evidence>
<dbReference type="AlphaFoldDB" id="A0AAE0D4H4"/>
<evidence type="ECO:0000256" key="7">
    <source>
        <dbReference type="SAM" id="SignalP"/>
    </source>
</evidence>
<gene>
    <name evidence="8" type="ORF">CKAH01_06147</name>
</gene>
<feature type="compositionally biased region" description="Low complexity" evidence="5">
    <location>
        <begin position="147"/>
        <end position="173"/>
    </location>
</feature>
<keyword evidence="9" id="KW-1185">Reference proteome</keyword>
<feature type="transmembrane region" description="Helical" evidence="6">
    <location>
        <begin position="186"/>
        <end position="207"/>
    </location>
</feature>
<evidence type="ECO:0008006" key="10">
    <source>
        <dbReference type="Google" id="ProtNLM"/>
    </source>
</evidence>
<accession>A0AAE0D4H4</accession>
<evidence type="ECO:0000313" key="8">
    <source>
        <dbReference type="EMBL" id="KAK2752906.1"/>
    </source>
</evidence>
<evidence type="ECO:0000256" key="3">
    <source>
        <dbReference type="ARBA" id="ARBA00022989"/>
    </source>
</evidence>
<keyword evidence="2 6" id="KW-0812">Transmembrane</keyword>
<dbReference type="GO" id="GO:0071944">
    <property type="term" value="C:cell periphery"/>
    <property type="evidence" value="ECO:0007669"/>
    <property type="project" value="UniProtKB-ARBA"/>
</dbReference>
<organism evidence="8 9">
    <name type="scientific">Colletotrichum kahawae</name>
    <name type="common">Coffee berry disease fungus</name>
    <dbReference type="NCBI Taxonomy" id="34407"/>
    <lineage>
        <taxon>Eukaryota</taxon>
        <taxon>Fungi</taxon>
        <taxon>Dikarya</taxon>
        <taxon>Ascomycota</taxon>
        <taxon>Pezizomycotina</taxon>
        <taxon>Sordariomycetes</taxon>
        <taxon>Hypocreomycetidae</taxon>
        <taxon>Glomerellales</taxon>
        <taxon>Glomerellaceae</taxon>
        <taxon>Colletotrichum</taxon>
        <taxon>Colletotrichum gloeosporioides species complex</taxon>
    </lineage>
</organism>
<evidence type="ECO:0000256" key="5">
    <source>
        <dbReference type="SAM" id="MobiDB-lite"/>
    </source>
</evidence>
<reference evidence="8" key="1">
    <citation type="submission" date="2023-02" db="EMBL/GenBank/DDBJ databases">
        <title>Colletotrichum kahawae CIFC_Que2 genome sequencing and assembly.</title>
        <authorList>
            <person name="Baroncelli R."/>
        </authorList>
    </citation>
    <scope>NUCLEOTIDE SEQUENCE</scope>
    <source>
        <strain evidence="8">CIFC_Que2</strain>
    </source>
</reference>
<feature type="signal peptide" evidence="7">
    <location>
        <begin position="1"/>
        <end position="21"/>
    </location>
</feature>
<evidence type="ECO:0000256" key="6">
    <source>
        <dbReference type="SAM" id="Phobius"/>
    </source>
</evidence>
<comment type="caution">
    <text evidence="8">The sequence shown here is derived from an EMBL/GenBank/DDBJ whole genome shotgun (WGS) entry which is preliminary data.</text>
</comment>
<protein>
    <recommendedName>
        <fullName evidence="10">Lpxtg-domain-containing protein</fullName>
    </recommendedName>
</protein>
<comment type="subcellular location">
    <subcellularLocation>
        <location evidence="1">Membrane</location>
        <topology evidence="1">Single-pass membrane protein</topology>
    </subcellularLocation>
</comment>
<dbReference type="PANTHER" id="PTHR15549">
    <property type="entry name" value="PAIRED IMMUNOGLOBULIN-LIKE TYPE 2 RECEPTOR"/>
    <property type="match status" value="1"/>
</dbReference>
<dbReference type="PANTHER" id="PTHR15549:SF6">
    <property type="entry name" value="MID2 DOMAIN-CONTAINING PROTEIN"/>
    <property type="match status" value="1"/>
</dbReference>
<feature type="region of interest" description="Disordered" evidence="5">
    <location>
        <begin position="286"/>
        <end position="412"/>
    </location>
</feature>
<sequence>MRSDTASALGLLAGLITTAAARPDVRVRYQQIRRQNAQDCLEDLEDILDDAPTTSLWPATACDFTSTLSGAELTTSYASFRSKMASWYSNDLDDITKLESSCTQYVSVFDSIRYCYVTGPYPTETTSTTSASATATATATATAASTTAGSSTASRTSTGATNTSTTSATSTSTPDDGGGLDSGAKAGLAIGIVLAVVLILFICWKFFQRYRSSRLDGAGEYSMKGDVEPQMHSAAAIGTAGVAGAGAGAAMAAAAARTKLAPPENSVYAYKSELSGDSRPISELDPAAAVAGRPSDPPRHIAELDPEPPTQLSELPADNYDPTANHSPPPAYVSPMPDVSNRNTLDTAVSPLSPDSSTIQGQGLGITTGEEISQGSSNSSGNAPLVPQTQNETVQHGWGRGWLRREREEEGQ</sequence>